<name>A0AAP0BTB3_9ASPA</name>
<dbReference type="EMBL" id="JBBWWQ010000004">
    <property type="protein sequence ID" value="KAK8949718.1"/>
    <property type="molecule type" value="Genomic_DNA"/>
</dbReference>
<accession>A0AAP0BTB3</accession>
<dbReference type="AlphaFoldDB" id="A0AAP0BTB3"/>
<reference evidence="1 2" key="1">
    <citation type="journal article" date="2022" name="Nat. Plants">
        <title>Genomes of leafy and leafless Platanthera orchids illuminate the evolution of mycoheterotrophy.</title>
        <authorList>
            <person name="Li M.H."/>
            <person name="Liu K.W."/>
            <person name="Li Z."/>
            <person name="Lu H.C."/>
            <person name="Ye Q.L."/>
            <person name="Zhang D."/>
            <person name="Wang J.Y."/>
            <person name="Li Y.F."/>
            <person name="Zhong Z.M."/>
            <person name="Liu X."/>
            <person name="Yu X."/>
            <person name="Liu D.K."/>
            <person name="Tu X.D."/>
            <person name="Liu B."/>
            <person name="Hao Y."/>
            <person name="Liao X.Y."/>
            <person name="Jiang Y.T."/>
            <person name="Sun W.H."/>
            <person name="Chen J."/>
            <person name="Chen Y.Q."/>
            <person name="Ai Y."/>
            <person name="Zhai J.W."/>
            <person name="Wu S.S."/>
            <person name="Zhou Z."/>
            <person name="Hsiao Y.Y."/>
            <person name="Wu W.L."/>
            <person name="Chen Y.Y."/>
            <person name="Lin Y.F."/>
            <person name="Hsu J.L."/>
            <person name="Li C.Y."/>
            <person name="Wang Z.W."/>
            <person name="Zhao X."/>
            <person name="Zhong W.Y."/>
            <person name="Ma X.K."/>
            <person name="Ma L."/>
            <person name="Huang J."/>
            <person name="Chen G.Z."/>
            <person name="Huang M.Z."/>
            <person name="Huang L."/>
            <person name="Peng D.H."/>
            <person name="Luo Y.B."/>
            <person name="Zou S.Q."/>
            <person name="Chen S.P."/>
            <person name="Lan S."/>
            <person name="Tsai W.C."/>
            <person name="Van de Peer Y."/>
            <person name="Liu Z.J."/>
        </authorList>
    </citation>
    <scope>NUCLEOTIDE SEQUENCE [LARGE SCALE GENOMIC DNA]</scope>
    <source>
        <strain evidence="1">Lor287</strain>
    </source>
</reference>
<dbReference type="Proteomes" id="UP001418222">
    <property type="component" value="Unassembled WGS sequence"/>
</dbReference>
<comment type="caution">
    <text evidence="1">The sequence shown here is derived from an EMBL/GenBank/DDBJ whole genome shotgun (WGS) entry which is preliminary data.</text>
</comment>
<protein>
    <submittedName>
        <fullName evidence="1">Uncharacterized protein</fullName>
    </submittedName>
</protein>
<proteinExistence type="predicted"/>
<evidence type="ECO:0000313" key="2">
    <source>
        <dbReference type="Proteomes" id="UP001418222"/>
    </source>
</evidence>
<sequence length="68" mass="8147">MVVRRSCPWSLMFTPLELRRPTKEMSHGGKEMRRSYGSLWTWWRNFAIWLPSGRRRSNEGWPSTSTSM</sequence>
<organism evidence="1 2">
    <name type="scientific">Platanthera zijinensis</name>
    <dbReference type="NCBI Taxonomy" id="2320716"/>
    <lineage>
        <taxon>Eukaryota</taxon>
        <taxon>Viridiplantae</taxon>
        <taxon>Streptophyta</taxon>
        <taxon>Embryophyta</taxon>
        <taxon>Tracheophyta</taxon>
        <taxon>Spermatophyta</taxon>
        <taxon>Magnoliopsida</taxon>
        <taxon>Liliopsida</taxon>
        <taxon>Asparagales</taxon>
        <taxon>Orchidaceae</taxon>
        <taxon>Orchidoideae</taxon>
        <taxon>Orchideae</taxon>
        <taxon>Orchidinae</taxon>
        <taxon>Platanthera</taxon>
    </lineage>
</organism>
<gene>
    <name evidence="1" type="ORF">KSP39_PZI005762</name>
</gene>
<evidence type="ECO:0000313" key="1">
    <source>
        <dbReference type="EMBL" id="KAK8949718.1"/>
    </source>
</evidence>
<keyword evidence="2" id="KW-1185">Reference proteome</keyword>